<evidence type="ECO:0000256" key="3">
    <source>
        <dbReference type="ARBA" id="ARBA00022989"/>
    </source>
</evidence>
<evidence type="ECO:0000256" key="1">
    <source>
        <dbReference type="ARBA" id="ARBA00004651"/>
    </source>
</evidence>
<keyword evidence="3 6" id="KW-1133">Transmembrane helix</keyword>
<dbReference type="NCBIfam" id="TIGR02868">
    <property type="entry name" value="CydC"/>
    <property type="match status" value="1"/>
</dbReference>
<evidence type="ECO:0000256" key="5">
    <source>
        <dbReference type="SAM" id="MobiDB-lite"/>
    </source>
</evidence>
<evidence type="ECO:0000313" key="12">
    <source>
        <dbReference type="Proteomes" id="UP000256343"/>
    </source>
</evidence>
<dbReference type="PROSITE" id="PS50929">
    <property type="entry name" value="ABC_TM1F"/>
    <property type="match status" value="1"/>
</dbReference>
<dbReference type="InterPro" id="IPR014223">
    <property type="entry name" value="ABC_CydC/D"/>
</dbReference>
<keyword evidence="12" id="KW-1185">Reference proteome</keyword>
<evidence type="ECO:0000313" key="9">
    <source>
        <dbReference type="EMBL" id="RED33283.1"/>
    </source>
</evidence>
<sequence>MRDLIRLVRLWRGSLPLLFGALAISLLTTFANLALMATAGWFVTAMAVAGAAGVTMNYFTPSAIIRFAAILRTGGRWLDRVVSHEATFALLASTRVALFARLAEIAPGGLADLRSGEVAARLKLDIDRLEIVFLRLVAPAVVAIVVGGVVVGAVAWLGQSALAWGLAAILVAGGLIGPTLVVRATRNAADRDAVLAATLRRRTTEHLDGLATLLVTGDDRRRSDALDELLARRIAAERTIATRSSLGAIGLGAASDIAVIAVLGVGSSALGSAAISGPDLTLILLLVLASFEAFAPLPVAAAGLGATLVSLRRLFALWDRAPLVDEPAQPVPLPQAYDLVAEKVSLTYPGRTTPALRTIDIVLPQGDERRLDGPSGSGKSTLIDLLVRVRDPDAGEIRLGGVPIRRLALADLRSVIALVPQQPHIFAATIADNLRSFAPQASDAELWAALDGAGLKQAVARMPEQLQTYVGEGGARLSGGEVRRLAIARGLLRTEARILIFDEPTEGLDNATAAEVMQGVERLRGARSLLLVSHRPVPAANVGAPSAELSAPSHQVQRTTTLAPFGTRE</sequence>
<gene>
    <name evidence="9" type="ORF">BJ125_111120</name>
    <name evidence="10" type="ORF">SAMN05892882_111120</name>
</gene>
<dbReference type="InterPro" id="IPR011527">
    <property type="entry name" value="ABC1_TM_dom"/>
</dbReference>
<dbReference type="InterPro" id="IPR003439">
    <property type="entry name" value="ABC_transporter-like_ATP-bd"/>
</dbReference>
<dbReference type="EMBL" id="QRDT01000011">
    <property type="protein sequence ID" value="RED33283.1"/>
    <property type="molecule type" value="Genomic_DNA"/>
</dbReference>
<evidence type="ECO:0000256" key="6">
    <source>
        <dbReference type="SAM" id="Phobius"/>
    </source>
</evidence>
<feature type="transmembrane region" description="Helical" evidence="6">
    <location>
        <begin position="15"/>
        <end position="35"/>
    </location>
</feature>
<keyword evidence="2 6" id="KW-0812">Transmembrane</keyword>
<dbReference type="PANTHER" id="PTHR24221">
    <property type="entry name" value="ATP-BINDING CASSETTE SUB-FAMILY B"/>
    <property type="match status" value="1"/>
</dbReference>
<feature type="transmembrane region" description="Helical" evidence="6">
    <location>
        <begin position="132"/>
        <end position="156"/>
    </location>
</feature>
<keyword evidence="10" id="KW-0067">ATP-binding</keyword>
<dbReference type="GO" id="GO:0005886">
    <property type="term" value="C:plasma membrane"/>
    <property type="evidence" value="ECO:0007669"/>
    <property type="project" value="UniProtKB-SubCell"/>
</dbReference>
<name>A0A336JTB8_9BRAD</name>
<keyword evidence="10" id="KW-0547">Nucleotide-binding</keyword>
<reference evidence="10 11" key="1">
    <citation type="submission" date="2017-08" db="EMBL/GenBank/DDBJ databases">
        <authorList>
            <person name="de Groot N.N."/>
        </authorList>
    </citation>
    <scope>NUCLEOTIDE SEQUENCE [LARGE SCALE GENOMIC DNA]</scope>
    <source>
        <strain evidence="10 11">JA575</strain>
    </source>
</reference>
<feature type="domain" description="ABC transmembrane type-1" evidence="8">
    <location>
        <begin position="19"/>
        <end position="306"/>
    </location>
</feature>
<dbReference type="PROSITE" id="PS50893">
    <property type="entry name" value="ABC_TRANSPORTER_2"/>
    <property type="match status" value="1"/>
</dbReference>
<dbReference type="InterPro" id="IPR036640">
    <property type="entry name" value="ABC1_TM_sf"/>
</dbReference>
<dbReference type="Proteomes" id="UP000252631">
    <property type="component" value="Unassembled WGS sequence"/>
</dbReference>
<dbReference type="Gene3D" id="1.20.1560.10">
    <property type="entry name" value="ABC transporter type 1, transmembrane domain"/>
    <property type="match status" value="1"/>
</dbReference>
<dbReference type="GO" id="GO:0140359">
    <property type="term" value="F:ABC-type transporter activity"/>
    <property type="evidence" value="ECO:0007669"/>
    <property type="project" value="InterPro"/>
</dbReference>
<proteinExistence type="predicted"/>
<dbReference type="Gene3D" id="3.40.50.300">
    <property type="entry name" value="P-loop containing nucleotide triphosphate hydrolases"/>
    <property type="match status" value="1"/>
</dbReference>
<dbReference type="SUPFAM" id="SSF52540">
    <property type="entry name" value="P-loop containing nucleoside triphosphate hydrolases"/>
    <property type="match status" value="1"/>
</dbReference>
<dbReference type="EMBL" id="UFQQ01000011">
    <property type="protein sequence ID" value="SSW91359.1"/>
    <property type="molecule type" value="Genomic_DNA"/>
</dbReference>
<reference evidence="9 12" key="2">
    <citation type="submission" date="2018-07" db="EMBL/GenBank/DDBJ databases">
        <title>Genomic Encyclopedia of Archaeal and Bacterial Type Strains, Phase II (KMG-II): from individual species to whole genera.</title>
        <authorList>
            <person name="Goeker M."/>
        </authorList>
    </citation>
    <scope>NUCLEOTIDE SEQUENCE [LARGE SCALE GENOMIC DNA]</scope>
    <source>
        <strain evidence="9 12">JA575</strain>
    </source>
</reference>
<feature type="transmembrane region" description="Helical" evidence="6">
    <location>
        <begin position="162"/>
        <end position="182"/>
    </location>
</feature>
<dbReference type="InterPro" id="IPR039421">
    <property type="entry name" value="Type_1_exporter"/>
</dbReference>
<evidence type="ECO:0000259" key="8">
    <source>
        <dbReference type="PROSITE" id="PS50929"/>
    </source>
</evidence>
<dbReference type="SUPFAM" id="SSF90123">
    <property type="entry name" value="ABC transporter transmembrane region"/>
    <property type="match status" value="1"/>
</dbReference>
<evidence type="ECO:0000256" key="2">
    <source>
        <dbReference type="ARBA" id="ARBA00022692"/>
    </source>
</evidence>
<feature type="transmembrane region" description="Helical" evidence="6">
    <location>
        <begin position="246"/>
        <end position="270"/>
    </location>
</feature>
<feature type="domain" description="ABC transporter" evidence="7">
    <location>
        <begin position="339"/>
        <end position="567"/>
    </location>
</feature>
<feature type="region of interest" description="Disordered" evidence="5">
    <location>
        <begin position="544"/>
        <end position="569"/>
    </location>
</feature>
<keyword evidence="4 6" id="KW-0472">Membrane</keyword>
<feature type="compositionally biased region" description="Polar residues" evidence="5">
    <location>
        <begin position="552"/>
        <end position="562"/>
    </location>
</feature>
<dbReference type="AlphaFoldDB" id="A0A336JTB8"/>
<feature type="transmembrane region" description="Helical" evidence="6">
    <location>
        <begin position="282"/>
        <end position="311"/>
    </location>
</feature>
<dbReference type="PANTHER" id="PTHR24221:SF654">
    <property type="entry name" value="ATP-BINDING CASSETTE SUB-FAMILY B MEMBER 6"/>
    <property type="match status" value="1"/>
</dbReference>
<evidence type="ECO:0000313" key="10">
    <source>
        <dbReference type="EMBL" id="SSW91359.1"/>
    </source>
</evidence>
<dbReference type="RefSeq" id="WP_244601277.1">
    <property type="nucleotide sequence ID" value="NZ_QRDT01000011.1"/>
</dbReference>
<dbReference type="InterPro" id="IPR027417">
    <property type="entry name" value="P-loop_NTPase"/>
</dbReference>
<dbReference type="Pfam" id="PF00005">
    <property type="entry name" value="ABC_tran"/>
    <property type="match status" value="1"/>
</dbReference>
<dbReference type="GO" id="GO:0045454">
    <property type="term" value="P:cell redox homeostasis"/>
    <property type="evidence" value="ECO:0007669"/>
    <property type="project" value="InterPro"/>
</dbReference>
<evidence type="ECO:0000259" key="7">
    <source>
        <dbReference type="PROSITE" id="PS50893"/>
    </source>
</evidence>
<evidence type="ECO:0000313" key="11">
    <source>
        <dbReference type="Proteomes" id="UP000252631"/>
    </source>
</evidence>
<organism evidence="10 11">
    <name type="scientific">Rhodopseudomonas pentothenatexigens</name>
    <dbReference type="NCBI Taxonomy" id="999699"/>
    <lineage>
        <taxon>Bacteria</taxon>
        <taxon>Pseudomonadati</taxon>
        <taxon>Pseudomonadota</taxon>
        <taxon>Alphaproteobacteria</taxon>
        <taxon>Hyphomicrobiales</taxon>
        <taxon>Nitrobacteraceae</taxon>
        <taxon>Rhodopseudomonas</taxon>
    </lineage>
</organism>
<feature type="transmembrane region" description="Helical" evidence="6">
    <location>
        <begin position="41"/>
        <end position="59"/>
    </location>
</feature>
<dbReference type="Proteomes" id="UP000256343">
    <property type="component" value="Unassembled WGS sequence"/>
</dbReference>
<comment type="subcellular location">
    <subcellularLocation>
        <location evidence="1">Cell membrane</location>
        <topology evidence="1">Multi-pass membrane protein</topology>
    </subcellularLocation>
</comment>
<dbReference type="GO" id="GO:0034775">
    <property type="term" value="P:glutathione transmembrane transport"/>
    <property type="evidence" value="ECO:0007669"/>
    <property type="project" value="InterPro"/>
</dbReference>
<accession>A0A336JTB8</accession>
<evidence type="ECO:0000256" key="4">
    <source>
        <dbReference type="ARBA" id="ARBA00023136"/>
    </source>
</evidence>
<protein>
    <submittedName>
        <fullName evidence="10">ATP-binding cassette subfamily C protein CydC</fullName>
    </submittedName>
</protein>
<dbReference type="GO" id="GO:0016887">
    <property type="term" value="F:ATP hydrolysis activity"/>
    <property type="evidence" value="ECO:0007669"/>
    <property type="project" value="InterPro"/>
</dbReference>
<dbReference type="GO" id="GO:0005524">
    <property type="term" value="F:ATP binding"/>
    <property type="evidence" value="ECO:0007669"/>
    <property type="project" value="UniProtKB-KW"/>
</dbReference>